<accession>A0AA35T9S6</accession>
<evidence type="ECO:0000313" key="1">
    <source>
        <dbReference type="EMBL" id="CAI8043387.1"/>
    </source>
</evidence>
<evidence type="ECO:0000313" key="2">
    <source>
        <dbReference type="Proteomes" id="UP001174909"/>
    </source>
</evidence>
<dbReference type="EMBL" id="CASHTH010003325">
    <property type="protein sequence ID" value="CAI8043387.1"/>
    <property type="molecule type" value="Genomic_DNA"/>
</dbReference>
<organism evidence="1 2">
    <name type="scientific">Geodia barretti</name>
    <name type="common">Barrett's horny sponge</name>
    <dbReference type="NCBI Taxonomy" id="519541"/>
    <lineage>
        <taxon>Eukaryota</taxon>
        <taxon>Metazoa</taxon>
        <taxon>Porifera</taxon>
        <taxon>Demospongiae</taxon>
        <taxon>Heteroscleromorpha</taxon>
        <taxon>Tetractinellida</taxon>
        <taxon>Astrophorina</taxon>
        <taxon>Geodiidae</taxon>
        <taxon>Geodia</taxon>
    </lineage>
</organism>
<comment type="caution">
    <text evidence="1">The sequence shown here is derived from an EMBL/GenBank/DDBJ whole genome shotgun (WGS) entry which is preliminary data.</text>
</comment>
<sequence>SGELPPITLLTRKRRHAVEWENTEQELPVAVAKKPRVTKATKRNPPAAGDGVRGLEGVWQEMERERKALICNHNEGVVKCLTSVEKTVSGVWGRSEQGLLSLGQTLSLMATGISTTERRMEDLRGLMARFQTSLSDMEQRQSQGRGVAQQGLKRDIQLIQQRSVRKAVPMATLEGAPRATPLVPPLLLSGLEDGICGGMVLN</sequence>
<feature type="non-terminal residue" evidence="1">
    <location>
        <position position="1"/>
    </location>
</feature>
<proteinExistence type="predicted"/>
<reference evidence="1" key="1">
    <citation type="submission" date="2023-03" db="EMBL/GenBank/DDBJ databases">
        <authorList>
            <person name="Steffen K."/>
            <person name="Cardenas P."/>
        </authorList>
    </citation>
    <scope>NUCLEOTIDE SEQUENCE</scope>
</reference>
<dbReference type="AlphaFoldDB" id="A0AA35T9S6"/>
<keyword evidence="2" id="KW-1185">Reference proteome</keyword>
<dbReference type="Proteomes" id="UP001174909">
    <property type="component" value="Unassembled WGS sequence"/>
</dbReference>
<name>A0AA35T9S6_GEOBA</name>
<gene>
    <name evidence="1" type="ORF">GBAR_LOCUS24069</name>
</gene>
<protein>
    <submittedName>
        <fullName evidence="1">Uncharacterized protein</fullName>
    </submittedName>
</protein>